<dbReference type="PIRSF" id="PIRSF021774">
    <property type="entry name" value="UCP021774"/>
    <property type="match status" value="1"/>
</dbReference>
<dbReference type="InterPro" id="IPR005180">
    <property type="entry name" value="DUF302"/>
</dbReference>
<keyword evidence="3" id="KW-1185">Reference proteome</keyword>
<gene>
    <name evidence="2" type="ORF">DEAC_c15720</name>
</gene>
<name>A0A0J1FT74_9FIRM</name>
<dbReference type="SUPFAM" id="SSF103247">
    <property type="entry name" value="TT1751-like"/>
    <property type="match status" value="1"/>
</dbReference>
<dbReference type="CDD" id="cd14797">
    <property type="entry name" value="DUF302"/>
    <property type="match status" value="1"/>
</dbReference>
<evidence type="ECO:0000259" key="1">
    <source>
        <dbReference type="Pfam" id="PF03625"/>
    </source>
</evidence>
<dbReference type="InterPro" id="IPR035923">
    <property type="entry name" value="TT1751-like_sf"/>
</dbReference>
<evidence type="ECO:0000313" key="3">
    <source>
        <dbReference type="Proteomes" id="UP000036356"/>
    </source>
</evidence>
<proteinExistence type="predicted"/>
<reference evidence="2 3" key="1">
    <citation type="submission" date="2015-06" db="EMBL/GenBank/DDBJ databases">
        <title>Draft genome of the moderately acidophilic sulfate reducer Candidatus Desulfosporosinus acididurans strain M1.</title>
        <authorList>
            <person name="Poehlein A."/>
            <person name="Petzsch P."/>
            <person name="Johnson B.D."/>
            <person name="Schloemann M."/>
            <person name="Daniel R."/>
            <person name="Muehling M."/>
        </authorList>
    </citation>
    <scope>NUCLEOTIDE SEQUENCE [LARGE SCALE GENOMIC DNA]</scope>
    <source>
        <strain evidence="2 3">M1</strain>
    </source>
</reference>
<dbReference type="InterPro" id="IPR016796">
    <property type="entry name" value="UCP021774"/>
</dbReference>
<dbReference type="Proteomes" id="UP000036356">
    <property type="component" value="Unassembled WGS sequence"/>
</dbReference>
<dbReference type="PATRIC" id="fig|476652.3.peg.1626"/>
<organism evidence="2 3">
    <name type="scientific">Desulfosporosinus acididurans</name>
    <dbReference type="NCBI Taxonomy" id="476652"/>
    <lineage>
        <taxon>Bacteria</taxon>
        <taxon>Bacillati</taxon>
        <taxon>Bacillota</taxon>
        <taxon>Clostridia</taxon>
        <taxon>Eubacteriales</taxon>
        <taxon>Desulfitobacteriaceae</taxon>
        <taxon>Desulfosporosinus</taxon>
    </lineage>
</organism>
<dbReference type="PANTHER" id="PTHR38342:SF1">
    <property type="entry name" value="SLR5037 PROTEIN"/>
    <property type="match status" value="1"/>
</dbReference>
<dbReference type="Pfam" id="PF03625">
    <property type="entry name" value="DUF302"/>
    <property type="match status" value="1"/>
</dbReference>
<protein>
    <recommendedName>
        <fullName evidence="1">DUF302 domain-containing protein</fullName>
    </recommendedName>
</protein>
<sequence length="128" mass="14709">MDLKYEVKTNKPFETAVEDFKKTLSNNSFGVLWELDFKDKLAEKGLDFQGHFKVLEVCNPKQAKEVLELQVEVGYFLPCKVVVYEKEKSVYMGMMRPTSLIGMMEHEQLLSVAQQVESVLKKALDEAI</sequence>
<comment type="caution">
    <text evidence="2">The sequence shown here is derived from an EMBL/GenBank/DDBJ whole genome shotgun (WGS) entry which is preliminary data.</text>
</comment>
<dbReference type="AlphaFoldDB" id="A0A0J1FT74"/>
<accession>A0A0J1FT74</accession>
<dbReference type="RefSeq" id="WP_047809475.1">
    <property type="nucleotide sequence ID" value="NZ_LDZY01000005.1"/>
</dbReference>
<feature type="domain" description="DUF302" evidence="1">
    <location>
        <begin position="35"/>
        <end position="97"/>
    </location>
</feature>
<dbReference type="EMBL" id="LDZY01000005">
    <property type="protein sequence ID" value="KLU66173.1"/>
    <property type="molecule type" value="Genomic_DNA"/>
</dbReference>
<evidence type="ECO:0000313" key="2">
    <source>
        <dbReference type="EMBL" id="KLU66173.1"/>
    </source>
</evidence>
<dbReference type="PANTHER" id="PTHR38342">
    <property type="entry name" value="SLR5037 PROTEIN"/>
    <property type="match status" value="1"/>
</dbReference>
<dbReference type="STRING" id="476652.DEAC_c15720"/>
<dbReference type="Gene3D" id="3.30.310.70">
    <property type="entry name" value="TT1751-like domain"/>
    <property type="match status" value="1"/>
</dbReference>